<evidence type="ECO:0000313" key="2">
    <source>
        <dbReference type="Proteomes" id="UP000291130"/>
    </source>
</evidence>
<dbReference type="InterPro" id="IPR008822">
    <property type="entry name" value="Endonuclease_RusA-like"/>
</dbReference>
<dbReference type="GO" id="GO:0000287">
    <property type="term" value="F:magnesium ion binding"/>
    <property type="evidence" value="ECO:0007669"/>
    <property type="project" value="InterPro"/>
</dbReference>
<organism evidence="1 2">
    <name type="scientific">Pseudomonas tructae</name>
    <dbReference type="NCBI Taxonomy" id="2518644"/>
    <lineage>
        <taxon>Bacteria</taxon>
        <taxon>Pseudomonadati</taxon>
        <taxon>Pseudomonadota</taxon>
        <taxon>Gammaproteobacteria</taxon>
        <taxon>Pseudomonadales</taxon>
        <taxon>Pseudomonadaceae</taxon>
        <taxon>Pseudomonas</taxon>
    </lineage>
</organism>
<evidence type="ECO:0000313" key="1">
    <source>
        <dbReference type="EMBL" id="QBF27175.1"/>
    </source>
</evidence>
<sequence>MGEVESLKFFVPGEAVGKGRPRLSTMHGVTRMHSTKRSISYEGLIAMVGTEAMAGRALLEGPVMVEMRIVLGIPKSMPKKRQAQALAGEIFPTKKPDMDNVIKAIYDGLNGVVWKDDVQVVDAIVRKRYGEVPGVHVNVVPRLQEVA</sequence>
<name>A0A411MK51_9PSED</name>
<dbReference type="GO" id="GO:0006281">
    <property type="term" value="P:DNA repair"/>
    <property type="evidence" value="ECO:0007669"/>
    <property type="project" value="InterPro"/>
</dbReference>
<dbReference type="SUPFAM" id="SSF103084">
    <property type="entry name" value="Holliday junction resolvase RusA"/>
    <property type="match status" value="1"/>
</dbReference>
<dbReference type="OrthoDB" id="5114842at2"/>
<dbReference type="InterPro" id="IPR036614">
    <property type="entry name" value="RusA-like_sf"/>
</dbReference>
<reference evidence="1 2" key="1">
    <citation type="submission" date="2019-02" db="EMBL/GenBank/DDBJ databases">
        <title>Complete genome sequence of Pseudomonas sp. SNU WT1 isolated from rainbow trout.</title>
        <authorList>
            <person name="Oh W.T."/>
            <person name="Park S.C."/>
        </authorList>
    </citation>
    <scope>NUCLEOTIDE SEQUENCE [LARGE SCALE GENOMIC DNA]</scope>
    <source>
        <strain evidence="1 2">SNU WT1</strain>
    </source>
</reference>
<dbReference type="RefSeq" id="WP_130265037.1">
    <property type="nucleotide sequence ID" value="NZ_CP035952.1"/>
</dbReference>
<dbReference type="EMBL" id="CP035952">
    <property type="protein sequence ID" value="QBF27175.1"/>
    <property type="molecule type" value="Genomic_DNA"/>
</dbReference>
<dbReference type="GO" id="GO:0006310">
    <property type="term" value="P:DNA recombination"/>
    <property type="evidence" value="ECO:0007669"/>
    <property type="project" value="InterPro"/>
</dbReference>
<dbReference type="KEGG" id="ptk:EXN22_16295"/>
<proteinExistence type="predicted"/>
<dbReference type="Gene3D" id="3.30.1330.70">
    <property type="entry name" value="Holliday junction resolvase RusA"/>
    <property type="match status" value="1"/>
</dbReference>
<dbReference type="Pfam" id="PF05866">
    <property type="entry name" value="RusA"/>
    <property type="match status" value="1"/>
</dbReference>
<dbReference type="AlphaFoldDB" id="A0A411MK51"/>
<keyword evidence="2" id="KW-1185">Reference proteome</keyword>
<accession>A0A411MK51</accession>
<gene>
    <name evidence="1" type="ORF">EXN22_16295</name>
</gene>
<protein>
    <submittedName>
        <fullName evidence="1">RusA family crossover junction endodeoxyribonuclease</fullName>
    </submittedName>
</protein>
<dbReference type="Proteomes" id="UP000291130">
    <property type="component" value="Chromosome"/>
</dbReference>